<dbReference type="Proteomes" id="UP000624703">
    <property type="component" value="Unassembled WGS sequence"/>
</dbReference>
<dbReference type="EMBL" id="JAENIM010000009">
    <property type="protein sequence ID" value="MBK1789923.1"/>
    <property type="molecule type" value="Genomic_DNA"/>
</dbReference>
<dbReference type="PROSITE" id="PS51484">
    <property type="entry name" value="G8"/>
    <property type="match status" value="1"/>
</dbReference>
<protein>
    <submittedName>
        <fullName evidence="5">Tandem-95 repeat protein</fullName>
    </submittedName>
</protein>
<evidence type="ECO:0000256" key="2">
    <source>
        <dbReference type="ARBA" id="ARBA00023180"/>
    </source>
</evidence>
<dbReference type="InterPro" id="IPR013320">
    <property type="entry name" value="ConA-like_dom_sf"/>
</dbReference>
<dbReference type="InterPro" id="IPR019316">
    <property type="entry name" value="G8_domain"/>
</dbReference>
<feature type="signal peptide" evidence="3">
    <location>
        <begin position="1"/>
        <end position="26"/>
    </location>
</feature>
<evidence type="ECO:0000256" key="3">
    <source>
        <dbReference type="SAM" id="SignalP"/>
    </source>
</evidence>
<comment type="caution">
    <text evidence="5">The sequence shown here is derived from an EMBL/GenBank/DDBJ whole genome shotgun (WGS) entry which is preliminary data.</text>
</comment>
<dbReference type="Gene3D" id="2.60.40.3440">
    <property type="match status" value="4"/>
</dbReference>
<dbReference type="Pfam" id="PF18911">
    <property type="entry name" value="PKD_4"/>
    <property type="match status" value="1"/>
</dbReference>
<dbReference type="RefSeq" id="WP_200309959.1">
    <property type="nucleotide sequence ID" value="NZ_JAENIM010000009.1"/>
</dbReference>
<dbReference type="NCBIfam" id="NF012211">
    <property type="entry name" value="tand_rpt_95"/>
    <property type="match status" value="5"/>
</dbReference>
<dbReference type="PANTHER" id="PTHR46769:SF2">
    <property type="entry name" value="FIBROCYSTIN-L ISOFORM 2 PRECURSOR-RELATED"/>
    <property type="match status" value="1"/>
</dbReference>
<keyword evidence="2" id="KW-0325">Glycoprotein</keyword>
<dbReference type="Pfam" id="PF17963">
    <property type="entry name" value="Big_9"/>
    <property type="match status" value="6"/>
</dbReference>
<dbReference type="SUPFAM" id="SSF49299">
    <property type="entry name" value="PKD domain"/>
    <property type="match status" value="1"/>
</dbReference>
<evidence type="ECO:0000259" key="4">
    <source>
        <dbReference type="PROSITE" id="PS51484"/>
    </source>
</evidence>
<dbReference type="InterPro" id="IPR035986">
    <property type="entry name" value="PKD_dom_sf"/>
</dbReference>
<sequence length="2093" mass="227589">MYPIKNLFRQLLFATAVALTTLLSHAQHTEGTPQYYEHMALMNLVSDSDVTDTAVQDGDWSEAQTWGGSLPAEGARILIPEGLSVRVDDVFDDSYQTIRVDGELDFANQRNTQLVVDTMVVSISGKLTMGTENQPIDDSVTARIIINNIGEFETENTNSPDYDPLKVGLGVIVHGSWIAYGMERDPSATFTAARAGDISIQLDRLPSNWLVGDEIVIANCRRDAEGDEVRTIAAVDYENAIVTLDRALSEDHLTPNHTRDGLILRMHIINLTRNIIVETAPGNEEVQVGAEYIYRGHTMMMHSNKADIRYVQFREMGRTNKLVSKDELLSAEFDDNGAVVSVAYNPIARYPVHFHRAGTAEDLAIVEGCSVIGSPGWAYVNHSSAVKINRNVSYDIDGASFISEAGNEIGEFYDNVSIRTHGTGTHNNGGTDLFKIFGNAGDGFWIHSQFVRLDRNVATGFTGHGIAHWQTDEDLVDFKTASLPSKFAQEPELETSEMAGLFHASTRMKDNTFYGGQTGVFATFSQSSGPANYMTNLLVFGVEEGVNQKYFHNMVMYDSVFIGDIDDPRGQAFQTHNKGSGWKFFDCHFEGFERGVSNTGRGNMDALVGGYLNNINNIYSRKFHSNYYLRLVKDVTFARNLSPRALAGRKQSDFKGIAAMGHAGKDYTDAVANHMYYLADGNIYRGFLAYEQTAEARPFINGTGNMPTPESEMGKTNEELEPYNYGAEYVPASAFEIPSVTHDNWIHDQEDKLPADFDGFQVYVVEPIENIAVTLEETQSVIDLSKVFFEPLGATPNADLHYKVEVSGDSKILSTQLVGTKLTLSYAGSASGEAIVKVTAYCGSRDADVSDAFKVRRYASYPADVPRALADSYTIDQDLALVVSSAQGVLANDKQFGRSAVRAEVIESTNFGSLALAADGGFVYQPKRTFSGKDWFTYLAIGSEGRSNIVKVVITVNDTVNDAPIAVDDTSGYYEAIETLTFEIADATDGLLANDYDPEGEDFWVSSYDSRSVEGGIVRVNADGTFSYTPDGDFAGADSFTYTITDGTSTSQPARVNINVKKVFSSQRAFFTENWSSRSLSAQNWIAGSFLNYTYEPSEAAEEGDFNNHAIQINRGTQDASKDSLDVKVDTSNYHTISVEYARKLTDVLPNGRVLYTYWSDNGGSSWSLLEQATETVTTLSSGSSLVDGQLYVITNAGAGVDYSSIGGPTAGNAFAGSQFVPLDNSVVPAGGNLNESPSPDDEDGHMDWELVKFDLPASADRNSRFMLRFYFKSDSNGPKCRLDNIKVLGVPIENTAPQSTDDSYEMDEDTILSVTDPYLGLLANDYDGEYDFRIATVITPPSHGQLSLKADGTFSYKPDNHFYGVDRFVYQGSDLRLTSPPATVTITVHPVEDLPVGVDDNATVVQGDSVVIDVLANDEDDDGDALTIVSVSPAQQGQVSLDRNTMTIVYTAGKRFQGKDIFSYILSDENGNEVEATVLVQVEGSADAPVANSRSLSTLEDGGPIVINLSASSPTGRSFEYSIVDQPLTGSVRLSGNVVTYTPVPGYIGVDTFTFRVDDGIYYSNIATVAVDLLDGNEAPVANDDFGFTVTAGVKTAIAVLSNDVDPDGDELRIVNVTNGEKGMVSVEGNILYYTAELGVGGIDHFTYAVSDGVYEDSASVEVMVYAARDDVLAHYAFDADYADVSGNGRHGSLAGSGGGLSNDGRFGAGSFKSTGSAYISVGTFQFSTSDDWSIAMWIKSDERDTSKSYELAYQRNKVNNSFEYNYHRGGDRNYYLRASHYSDEVTWWSTTAPRALDTDVWHHIAISCDGSSNKLTFYEDGVAYDDWDSADDTAMVINALALFNGAVDEVWITSSALSTEEIRSLMDYNILPSNGNTAPIADAGRDQVVIDTDGISGERITLDGSASRDSDGSIVSYRWLLGSELIASGEQVELIVADGVYTFTLQVTDDAGGIASDTVTVSVSAAIDSDNDGMPDSYEKMYNLDEGADDSELDSDGDGVSNYDEFITGTNPRDPSSRFLVEITGEASGVSIPLKWTSADGRSYAVMVSSNMVDWTAAETNITATSPENSYDLKLTEPAESYFIKVEASLP</sequence>
<organism evidence="5 6">
    <name type="scientific">Persicirhabdus sediminis</name>
    <dbReference type="NCBI Taxonomy" id="454144"/>
    <lineage>
        <taxon>Bacteria</taxon>
        <taxon>Pseudomonadati</taxon>
        <taxon>Verrucomicrobiota</taxon>
        <taxon>Verrucomicrobiia</taxon>
        <taxon>Verrucomicrobiales</taxon>
        <taxon>Verrucomicrobiaceae</taxon>
        <taxon>Persicirhabdus</taxon>
    </lineage>
</organism>
<reference evidence="5" key="1">
    <citation type="submission" date="2021-01" db="EMBL/GenBank/DDBJ databases">
        <title>Modified the classification status of verrucomicrobia.</title>
        <authorList>
            <person name="Feng X."/>
        </authorList>
    </citation>
    <scope>NUCLEOTIDE SEQUENCE</scope>
    <source>
        <strain evidence="5">_KCTC 22039</strain>
    </source>
</reference>
<dbReference type="SMART" id="SM00089">
    <property type="entry name" value="PKD"/>
    <property type="match status" value="1"/>
</dbReference>
<dbReference type="Pfam" id="PF10162">
    <property type="entry name" value="G8"/>
    <property type="match status" value="1"/>
</dbReference>
<dbReference type="CDD" id="cd00146">
    <property type="entry name" value="PKD"/>
    <property type="match status" value="1"/>
</dbReference>
<dbReference type="Pfam" id="PF13385">
    <property type="entry name" value="Laminin_G_3"/>
    <property type="match status" value="1"/>
</dbReference>
<keyword evidence="1 3" id="KW-0732">Signal</keyword>
<dbReference type="Gene3D" id="2.60.120.200">
    <property type="match status" value="1"/>
</dbReference>
<accession>A0A8J7MBD3</accession>
<dbReference type="InterPro" id="IPR000601">
    <property type="entry name" value="PKD_dom"/>
</dbReference>
<evidence type="ECO:0000313" key="6">
    <source>
        <dbReference type="Proteomes" id="UP000624703"/>
    </source>
</evidence>
<dbReference type="Gene3D" id="2.60.40.2810">
    <property type="match status" value="1"/>
</dbReference>
<feature type="domain" description="G8" evidence="4">
    <location>
        <begin position="64"/>
        <end position="193"/>
    </location>
</feature>
<evidence type="ECO:0000256" key="1">
    <source>
        <dbReference type="ARBA" id="ARBA00022729"/>
    </source>
</evidence>
<dbReference type="InterPro" id="IPR052387">
    <property type="entry name" value="Fibrocystin"/>
</dbReference>
<name>A0A8J7MBD3_9BACT</name>
<dbReference type="InterPro" id="IPR022409">
    <property type="entry name" value="PKD/Chitinase_dom"/>
</dbReference>
<dbReference type="SUPFAM" id="SSF49899">
    <property type="entry name" value="Concanavalin A-like lectins/glucanases"/>
    <property type="match status" value="1"/>
</dbReference>
<keyword evidence="6" id="KW-1185">Reference proteome</keyword>
<dbReference type="Gene3D" id="2.60.40.10">
    <property type="entry name" value="Immunoglobulins"/>
    <property type="match status" value="1"/>
</dbReference>
<gene>
    <name evidence="5" type="ORF">JIN82_02005</name>
</gene>
<dbReference type="PANTHER" id="PTHR46769">
    <property type="entry name" value="POLYCYSTIC KIDNEY AND HEPATIC DISEASE 1 (AUTOSOMAL RECESSIVE)-LIKE 1"/>
    <property type="match status" value="1"/>
</dbReference>
<proteinExistence type="predicted"/>
<dbReference type="InterPro" id="IPR013783">
    <property type="entry name" value="Ig-like_fold"/>
</dbReference>
<dbReference type="Pfam" id="PF24606">
    <property type="entry name" value="CEMIP_beta-hel"/>
    <property type="match status" value="1"/>
</dbReference>
<dbReference type="InterPro" id="IPR055401">
    <property type="entry name" value="CEMIP_beta-hel_dom"/>
</dbReference>
<evidence type="ECO:0000313" key="5">
    <source>
        <dbReference type="EMBL" id="MBK1789923.1"/>
    </source>
</evidence>
<feature type="chain" id="PRO_5035180713" evidence="3">
    <location>
        <begin position="27"/>
        <end position="2093"/>
    </location>
</feature>
<dbReference type="SMART" id="SM01225">
    <property type="entry name" value="G8"/>
    <property type="match status" value="1"/>
</dbReference>